<proteinExistence type="predicted"/>
<dbReference type="EMBL" id="CAJHIT010000005">
    <property type="protein sequence ID" value="CAD6501997.1"/>
    <property type="molecule type" value="Genomic_DNA"/>
</dbReference>
<protein>
    <submittedName>
        <fullName evidence="1">BgTH12-02240</fullName>
    </submittedName>
</protein>
<name>A0A9W4GDX9_BLUGR</name>
<evidence type="ECO:0000313" key="1">
    <source>
        <dbReference type="EMBL" id="CAD6501997.1"/>
    </source>
</evidence>
<reference evidence="1" key="1">
    <citation type="submission" date="2020-10" db="EMBL/GenBank/DDBJ databases">
        <authorList>
            <person name="Muller C M."/>
        </authorList>
    </citation>
    <scope>NUCLEOTIDE SEQUENCE</scope>
    <source>
        <strain evidence="1">THUN-12</strain>
    </source>
</reference>
<gene>
    <name evidence="1" type="ORF">BGTH12_LOCUS3355</name>
</gene>
<sequence length="78" mass="8774">MGSPSRKGYWGLETTQNQITRSGDRGCPELVGVNGARLIGPRCNRVYVEAKDWREWYATRTNTVGIEQLTNDLVWSSA</sequence>
<comment type="caution">
    <text evidence="1">The sequence shown here is derived from an EMBL/GenBank/DDBJ whole genome shotgun (WGS) entry which is preliminary data.</text>
</comment>
<dbReference type="Proteomes" id="UP000683417">
    <property type="component" value="Unassembled WGS sequence"/>
</dbReference>
<evidence type="ECO:0000313" key="2">
    <source>
        <dbReference type="Proteomes" id="UP000683417"/>
    </source>
</evidence>
<accession>A0A9W4GDX9</accession>
<organism evidence="1 2">
    <name type="scientific">Blumeria graminis f. sp. triticale</name>
    <dbReference type="NCBI Taxonomy" id="1689686"/>
    <lineage>
        <taxon>Eukaryota</taxon>
        <taxon>Fungi</taxon>
        <taxon>Dikarya</taxon>
        <taxon>Ascomycota</taxon>
        <taxon>Pezizomycotina</taxon>
        <taxon>Leotiomycetes</taxon>
        <taxon>Erysiphales</taxon>
        <taxon>Erysiphaceae</taxon>
        <taxon>Blumeria</taxon>
    </lineage>
</organism>
<dbReference type="AlphaFoldDB" id="A0A9W4GDX9"/>